<keyword evidence="5" id="KW-1185">Reference proteome</keyword>
<organism evidence="4 5">
    <name type="scientific">Paenibacillus aquistagni</name>
    <dbReference type="NCBI Taxonomy" id="1852522"/>
    <lineage>
        <taxon>Bacteria</taxon>
        <taxon>Bacillati</taxon>
        <taxon>Bacillota</taxon>
        <taxon>Bacilli</taxon>
        <taxon>Bacillales</taxon>
        <taxon>Paenibacillaceae</taxon>
        <taxon>Paenibacillus</taxon>
    </lineage>
</organism>
<evidence type="ECO:0000313" key="4">
    <source>
        <dbReference type="EMBL" id="SMG17926.1"/>
    </source>
</evidence>
<dbReference type="SUPFAM" id="SSF55729">
    <property type="entry name" value="Acyl-CoA N-acyltransferases (Nat)"/>
    <property type="match status" value="1"/>
</dbReference>
<protein>
    <submittedName>
        <fullName evidence="4">Acetyltransferase (GNAT) domain-containing protein</fullName>
    </submittedName>
</protein>
<evidence type="ECO:0000256" key="1">
    <source>
        <dbReference type="ARBA" id="ARBA00022679"/>
    </source>
</evidence>
<dbReference type="CDD" id="cd04301">
    <property type="entry name" value="NAT_SF"/>
    <property type="match status" value="1"/>
</dbReference>
<proteinExistence type="predicted"/>
<dbReference type="PANTHER" id="PTHR43877">
    <property type="entry name" value="AMINOALKYLPHOSPHONATE N-ACETYLTRANSFERASE-RELATED-RELATED"/>
    <property type="match status" value="1"/>
</dbReference>
<dbReference type="STRING" id="1852522.SAMN06295960_0746"/>
<dbReference type="InterPro" id="IPR000182">
    <property type="entry name" value="GNAT_dom"/>
</dbReference>
<evidence type="ECO:0000259" key="3">
    <source>
        <dbReference type="PROSITE" id="PS51186"/>
    </source>
</evidence>
<reference evidence="4 5" key="1">
    <citation type="submission" date="2017-04" db="EMBL/GenBank/DDBJ databases">
        <authorList>
            <person name="Afonso C.L."/>
            <person name="Miller P.J."/>
            <person name="Scott M.A."/>
            <person name="Spackman E."/>
            <person name="Goraichik I."/>
            <person name="Dimitrov K.M."/>
            <person name="Suarez D.L."/>
            <person name="Swayne D.E."/>
        </authorList>
    </citation>
    <scope>NUCLEOTIDE SEQUENCE [LARGE SCALE GENOMIC DNA]</scope>
    <source>
        <strain evidence="4 5">11</strain>
    </source>
</reference>
<dbReference type="AlphaFoldDB" id="A0A1X7IRX3"/>
<dbReference type="InterPro" id="IPR016181">
    <property type="entry name" value="Acyl_CoA_acyltransferase"/>
</dbReference>
<dbReference type="GO" id="GO:0016747">
    <property type="term" value="F:acyltransferase activity, transferring groups other than amino-acyl groups"/>
    <property type="evidence" value="ECO:0007669"/>
    <property type="project" value="InterPro"/>
</dbReference>
<dbReference type="OrthoDB" id="3389160at2"/>
<dbReference type="InterPro" id="IPR050832">
    <property type="entry name" value="Bact_Acetyltransf"/>
</dbReference>
<sequence length="172" mass="19388">MSIRFDIRELQRIKGLLLEQCIELLIESVEDGASIGFLAPVSIVEAQAYWEQAIEPGVRLWGAFNDRKLVGSVQLHLSQKSNGKHRAEIAKLMVHPHYRRQGMARALLDAAHNAAHEEGRTLLVLDTREGDPSNALYLSAGYQEAGRIPDFALSSDGNYHSTVFYYKRLERK</sequence>
<dbReference type="EMBL" id="FXAZ01000001">
    <property type="protein sequence ID" value="SMG17926.1"/>
    <property type="molecule type" value="Genomic_DNA"/>
</dbReference>
<evidence type="ECO:0000256" key="2">
    <source>
        <dbReference type="ARBA" id="ARBA00023315"/>
    </source>
</evidence>
<keyword evidence="1 4" id="KW-0808">Transferase</keyword>
<name>A0A1X7IRX3_9BACL</name>
<dbReference type="PROSITE" id="PS51186">
    <property type="entry name" value="GNAT"/>
    <property type="match status" value="1"/>
</dbReference>
<gene>
    <name evidence="4" type="ORF">SAMN06295960_0746</name>
</gene>
<dbReference type="Gene3D" id="3.40.630.30">
    <property type="match status" value="1"/>
</dbReference>
<keyword evidence="2" id="KW-0012">Acyltransferase</keyword>
<dbReference type="Pfam" id="PF00583">
    <property type="entry name" value="Acetyltransf_1"/>
    <property type="match status" value="1"/>
</dbReference>
<dbReference type="RefSeq" id="WP_085492980.1">
    <property type="nucleotide sequence ID" value="NZ_FXAZ01000001.1"/>
</dbReference>
<feature type="domain" description="N-acetyltransferase" evidence="3">
    <location>
        <begin position="5"/>
        <end position="170"/>
    </location>
</feature>
<accession>A0A1X7IRX3</accession>
<dbReference type="Proteomes" id="UP000193834">
    <property type="component" value="Unassembled WGS sequence"/>
</dbReference>
<evidence type="ECO:0000313" key="5">
    <source>
        <dbReference type="Proteomes" id="UP000193834"/>
    </source>
</evidence>